<proteinExistence type="predicted"/>
<dbReference type="HOGENOM" id="CLU_1401447_0_0_11"/>
<feature type="transmembrane region" description="Helical" evidence="1">
    <location>
        <begin position="111"/>
        <end position="132"/>
    </location>
</feature>
<name>F4CXF7_PSEUX</name>
<keyword evidence="3" id="KW-1185">Reference proteome</keyword>
<dbReference type="RefSeq" id="WP_013676445.1">
    <property type="nucleotide sequence ID" value="NC_015312.1"/>
</dbReference>
<keyword evidence="1" id="KW-0472">Membrane</keyword>
<reference evidence="2 3" key="1">
    <citation type="journal article" date="2011" name="J. Bacteriol.">
        <title>Genome sequence of the 1,4-dioxane-degrading Pseudonocardia dioxanivorans strain CB1190.</title>
        <authorList>
            <person name="Sales C.M."/>
            <person name="Mahendra S."/>
            <person name="Grostern A."/>
            <person name="Parales R.E."/>
            <person name="Goodwin L.A."/>
            <person name="Woyke T."/>
            <person name="Nolan M."/>
            <person name="Lapidus A."/>
            <person name="Chertkov O."/>
            <person name="Ovchinnikova G."/>
            <person name="Sczyrba A."/>
            <person name="Alvarez-Cohen L."/>
        </authorList>
    </citation>
    <scope>NUCLEOTIDE SEQUENCE [LARGE SCALE GENOMIC DNA]</scope>
    <source>
        <strain evidence="3">ATCC 55486 / DSM 44775 / JCM 13855 / CB1190</strain>
    </source>
</reference>
<dbReference type="OrthoDB" id="10015355at2"/>
<protein>
    <submittedName>
        <fullName evidence="2">Uncharacterized protein</fullName>
    </submittedName>
</protein>
<organism evidence="2 3">
    <name type="scientific">Pseudonocardia dioxanivorans (strain ATCC 55486 / DSM 44775 / JCM 13855 / CB1190)</name>
    <dbReference type="NCBI Taxonomy" id="675635"/>
    <lineage>
        <taxon>Bacteria</taxon>
        <taxon>Bacillati</taxon>
        <taxon>Actinomycetota</taxon>
        <taxon>Actinomycetes</taxon>
        <taxon>Pseudonocardiales</taxon>
        <taxon>Pseudonocardiaceae</taxon>
        <taxon>Pseudonocardia</taxon>
    </lineage>
</organism>
<dbReference type="KEGG" id="pdx:Psed_4373"/>
<evidence type="ECO:0000256" key="1">
    <source>
        <dbReference type="SAM" id="Phobius"/>
    </source>
</evidence>
<evidence type="ECO:0000313" key="2">
    <source>
        <dbReference type="EMBL" id="AEA26531.1"/>
    </source>
</evidence>
<gene>
    <name evidence="2" type="ordered locus">Psed_4373</name>
</gene>
<keyword evidence="1" id="KW-0812">Transmembrane</keyword>
<dbReference type="EMBL" id="CP002593">
    <property type="protein sequence ID" value="AEA26531.1"/>
    <property type="molecule type" value="Genomic_DNA"/>
</dbReference>
<evidence type="ECO:0000313" key="3">
    <source>
        <dbReference type="Proteomes" id="UP000007809"/>
    </source>
</evidence>
<feature type="transmembrane region" description="Helical" evidence="1">
    <location>
        <begin position="50"/>
        <end position="70"/>
    </location>
</feature>
<sequence length="197" mass="20218">MKEQRSRGTALAGAVVAAAALWGVSHLLTHRLLAAGLVTPAVGGGYGGPLGPLVVATLGLVVLSTVVIAASARHPGGPRREPGLATVVAPAVFAGLETLTHLDAHHGAPPVGLVLAGALVHTGVVAVARVLWDAVITRAHRMLAGPGRAVVVDTEARPRRARSAATCRRFPRAWSGRAPPRRQMVPVPVSLREPVPT</sequence>
<dbReference type="AlphaFoldDB" id="F4CXF7"/>
<dbReference type="Proteomes" id="UP000007809">
    <property type="component" value="Chromosome"/>
</dbReference>
<feature type="transmembrane region" description="Helical" evidence="1">
    <location>
        <begin position="82"/>
        <end position="99"/>
    </location>
</feature>
<dbReference type="STRING" id="675635.Psed_4373"/>
<accession>F4CXF7</accession>
<keyword evidence="1" id="KW-1133">Transmembrane helix</keyword>